<dbReference type="Gene3D" id="1.10.3470.10">
    <property type="entry name" value="ABC transporter involved in vitamin B12 uptake, BtuC"/>
    <property type="match status" value="1"/>
</dbReference>
<evidence type="ECO:0000256" key="4">
    <source>
        <dbReference type="ARBA" id="ARBA00022989"/>
    </source>
</evidence>
<protein>
    <submittedName>
        <fullName evidence="8">Membrane protein</fullName>
    </submittedName>
</protein>
<feature type="transmembrane region" description="Helical" evidence="7">
    <location>
        <begin position="218"/>
        <end position="239"/>
    </location>
</feature>
<gene>
    <name evidence="8" type="primary">sitD</name>
    <name evidence="8" type="ORF">JANAI62_29500</name>
</gene>
<evidence type="ECO:0000256" key="3">
    <source>
        <dbReference type="ARBA" id="ARBA00022692"/>
    </source>
</evidence>
<evidence type="ECO:0000256" key="7">
    <source>
        <dbReference type="SAM" id="Phobius"/>
    </source>
</evidence>
<evidence type="ECO:0000256" key="1">
    <source>
        <dbReference type="ARBA" id="ARBA00004141"/>
    </source>
</evidence>
<keyword evidence="3 6" id="KW-0812">Transmembrane</keyword>
<evidence type="ECO:0000313" key="8">
    <source>
        <dbReference type="EMBL" id="GIT96327.1"/>
    </source>
</evidence>
<evidence type="ECO:0000256" key="6">
    <source>
        <dbReference type="RuleBase" id="RU003943"/>
    </source>
</evidence>
<dbReference type="PANTHER" id="PTHR30477:SF24">
    <property type="entry name" value="IRON TRANSPORT SYSTEM MEMBRANE PROTEIN HI_0359-RELATED"/>
    <property type="match status" value="1"/>
</dbReference>
<dbReference type="RefSeq" id="WP_220749817.1">
    <property type="nucleotide sequence ID" value="NZ_BPFH01000005.1"/>
</dbReference>
<keyword evidence="5 7" id="KW-0472">Membrane</keyword>
<proteinExistence type="inferred from homology"/>
<accession>A0ABQ4NQH2</accession>
<keyword evidence="6" id="KW-0813">Transport</keyword>
<dbReference type="EMBL" id="BPFH01000005">
    <property type="protein sequence ID" value="GIT96327.1"/>
    <property type="molecule type" value="Genomic_DNA"/>
</dbReference>
<sequence>MIETLTLPFQLPFLRDALIAALLVAVPCGLLSAFLVLKGWSLIGDAISHAVLPGVVLAYVLGLPLIIGAFVAGMGSALLTGWLDTHSRVKRDTLMGVVFAGMFAVGLVAITWIAPEVHLDHILFGNLLGISAAELWTAGTIAAVILAIMGLRWRDFLLHAFDPTQARAAGLRVKWLHNGLLAMISAAVVSALGAVGIILVIALLVTPGATAFLVTRRFGAMLLASVGVAAASAIGGLYLSIALDSAPAATIVVVLTGFFLAALAWRSSKRALHPAAGRKD</sequence>
<organism evidence="8 9">
    <name type="scientific">Jannaschia pagri</name>
    <dbReference type="NCBI Taxonomy" id="2829797"/>
    <lineage>
        <taxon>Bacteria</taxon>
        <taxon>Pseudomonadati</taxon>
        <taxon>Pseudomonadota</taxon>
        <taxon>Alphaproteobacteria</taxon>
        <taxon>Rhodobacterales</taxon>
        <taxon>Roseobacteraceae</taxon>
        <taxon>Jannaschia</taxon>
    </lineage>
</organism>
<comment type="caution">
    <text evidence="8">The sequence shown here is derived from an EMBL/GenBank/DDBJ whole genome shotgun (WGS) entry which is preliminary data.</text>
</comment>
<feature type="transmembrane region" description="Helical" evidence="7">
    <location>
        <begin position="94"/>
        <end position="115"/>
    </location>
</feature>
<comment type="similarity">
    <text evidence="2 6">Belongs to the ABC-3 integral membrane protein family.</text>
</comment>
<dbReference type="Proteomes" id="UP000786693">
    <property type="component" value="Unassembled WGS sequence"/>
</dbReference>
<feature type="transmembrane region" description="Helical" evidence="7">
    <location>
        <begin position="17"/>
        <end position="37"/>
    </location>
</feature>
<keyword evidence="4 7" id="KW-1133">Transmembrane helix</keyword>
<name>A0ABQ4NQH2_9RHOB</name>
<keyword evidence="9" id="KW-1185">Reference proteome</keyword>
<dbReference type="InterPro" id="IPR037294">
    <property type="entry name" value="ABC_BtuC-like"/>
</dbReference>
<dbReference type="SUPFAM" id="SSF81345">
    <property type="entry name" value="ABC transporter involved in vitamin B12 uptake, BtuC"/>
    <property type="match status" value="1"/>
</dbReference>
<feature type="transmembrane region" description="Helical" evidence="7">
    <location>
        <begin position="127"/>
        <end position="151"/>
    </location>
</feature>
<dbReference type="CDD" id="cd06550">
    <property type="entry name" value="TM_ABC_iron-siderophores_like"/>
    <property type="match status" value="1"/>
</dbReference>
<dbReference type="Pfam" id="PF00950">
    <property type="entry name" value="ABC-3"/>
    <property type="match status" value="1"/>
</dbReference>
<feature type="transmembrane region" description="Helical" evidence="7">
    <location>
        <begin position="49"/>
        <end position="74"/>
    </location>
</feature>
<feature type="transmembrane region" description="Helical" evidence="7">
    <location>
        <begin position="245"/>
        <end position="265"/>
    </location>
</feature>
<comment type="subcellular location">
    <subcellularLocation>
        <location evidence="6">Cell membrane</location>
        <topology evidence="6">Multi-pass membrane protein</topology>
    </subcellularLocation>
    <subcellularLocation>
        <location evidence="1">Membrane</location>
        <topology evidence="1">Multi-pass membrane protein</topology>
    </subcellularLocation>
</comment>
<evidence type="ECO:0000256" key="5">
    <source>
        <dbReference type="ARBA" id="ARBA00023136"/>
    </source>
</evidence>
<feature type="transmembrane region" description="Helical" evidence="7">
    <location>
        <begin position="180"/>
        <end position="206"/>
    </location>
</feature>
<evidence type="ECO:0000313" key="9">
    <source>
        <dbReference type="Proteomes" id="UP000786693"/>
    </source>
</evidence>
<evidence type="ECO:0000256" key="2">
    <source>
        <dbReference type="ARBA" id="ARBA00008034"/>
    </source>
</evidence>
<reference evidence="8 9" key="1">
    <citation type="submission" date="2021-05" db="EMBL/GenBank/DDBJ databases">
        <title>Bacteria Genome sequencing.</title>
        <authorList>
            <person name="Takabe Y."/>
            <person name="Nakajima Y."/>
            <person name="Suzuki S."/>
            <person name="Shiozaki T."/>
        </authorList>
    </citation>
    <scope>NUCLEOTIDE SEQUENCE [LARGE SCALE GENOMIC DNA]</scope>
    <source>
        <strain evidence="8 9">AI_62</strain>
    </source>
</reference>
<dbReference type="PANTHER" id="PTHR30477">
    <property type="entry name" value="ABC-TRANSPORTER METAL-BINDING PROTEIN"/>
    <property type="match status" value="1"/>
</dbReference>
<dbReference type="InterPro" id="IPR001626">
    <property type="entry name" value="ABC_TroCD"/>
</dbReference>